<keyword evidence="2" id="KW-1185">Reference proteome</keyword>
<evidence type="ECO:0000313" key="1">
    <source>
        <dbReference type="EMBL" id="KAJ1900527.1"/>
    </source>
</evidence>
<protein>
    <submittedName>
        <fullName evidence="1">Fanconi anemia group D2 protein</fullName>
    </submittedName>
</protein>
<proteinExistence type="predicted"/>
<reference evidence="1" key="1">
    <citation type="submission" date="2022-07" db="EMBL/GenBank/DDBJ databases">
        <title>Phylogenomic reconstructions and comparative analyses of Kickxellomycotina fungi.</title>
        <authorList>
            <person name="Reynolds N.K."/>
            <person name="Stajich J.E."/>
            <person name="Barry K."/>
            <person name="Grigoriev I.V."/>
            <person name="Crous P."/>
            <person name="Smith M.E."/>
        </authorList>
    </citation>
    <scope>NUCLEOTIDE SEQUENCE</scope>
    <source>
        <strain evidence="1">Benny 63K</strain>
    </source>
</reference>
<accession>A0ACC1ITB2</accession>
<organism evidence="1 2">
    <name type="scientific">Kickxella alabastrina</name>
    <dbReference type="NCBI Taxonomy" id="61397"/>
    <lineage>
        <taxon>Eukaryota</taxon>
        <taxon>Fungi</taxon>
        <taxon>Fungi incertae sedis</taxon>
        <taxon>Zoopagomycota</taxon>
        <taxon>Kickxellomycotina</taxon>
        <taxon>Kickxellomycetes</taxon>
        <taxon>Kickxellales</taxon>
        <taxon>Kickxellaceae</taxon>
        <taxon>Kickxella</taxon>
    </lineage>
</organism>
<dbReference type="EMBL" id="JANBPG010000075">
    <property type="protein sequence ID" value="KAJ1900527.1"/>
    <property type="molecule type" value="Genomic_DNA"/>
</dbReference>
<gene>
    <name evidence="1" type="primary">FANCD2</name>
    <name evidence="1" type="ORF">LPJ66_001414</name>
</gene>
<sequence>MQSESCSDILSRCGIEMFSDKAPVLHTSTALFRYKLSEAIQQDAQVSQVVGDCIEDLLASDSITLYLDPVTQPQEDQVRGVYGQPESLVRLLLGVDSLQSRLIGLLLDKFPEFIGTEDRQAAGETKTSIKVLRQLRWLDYIVDSAELTEKLLETLGFVPAEMQSEIVSALPDIISDSDNAEVSKVLAGMLSDTPELMLPLLETLGSLDCGPALLQDARSSVIGHLISAEPLDLPVMIKFLLHSVASDGAASLISRIRRRLDLDCIVLASKGGGKGVAASANHSPDVLIFDVIATSLRSHKHLRDAWLRVIAEDAEKVGTHTTLDLVALLILHQIPAHTRRVETLLRAKIDSTVSGRVAYTPALFEAIIARFPAVFSAHFPALLAVGSWLVRTSALGSQGSRVAAGILAAAFACMGMYQRQEIAGELAVHIGSGSANEIDTAARIFLRLAQQNPRELRPFAVFIKGLLDYVDNLPLEHVRVIFDSLGILSTLGQDGASDSIFSDLYIFVRKQLASVYPKYNRIGIVGTVSLLRQLGAPEHTVADSATAGSSAQAASAAPVNLQALRRAVQLLEMLMDSARHQSWAFVSMTYDELAHIVETRGLHAQLLTWLHENVSSTFATHFLADPDLLMERYGLQSPPVLALWLDEEEPTVLDILNHNGDALRLDSDKAEQGVPRLRGCLLSCLPSLLRLIQVCEKALGDGSLGEIDALLVCGLYILPPISPTGTHRPDAASDDCSAMVAGSTLADPTDQRSDLIVHANTWTAELQLTLCSSLYVAVNWVRELINAFADQHSAEILAHVARRANQLPHIEASLMAMATSLAGSPHEFRPMASGLVAELSDAPSMRAVDGASLRLSRPELIGAQGSNLADHTHTMDLGGLLLSQDDTRKLIDGTQPLLLSPSGVDSVAAKRGRSKRKFGAFAATGTAHAGAASAGASDDFCKSPHVYLRELGFSAFRVLLIGSSDLDAPGALLSAPALALVVRELGSILGVKLVRHTENRSGFSVRAPTHCNLATFSSNTSASSATQIVAGLLPLLPALLRYLAGCLAASAQHRDNIQLGAALDAANAHRQIILDDDGNLDQIDQCIDGLLGVVSSVLHWDGLQSGAAETTAILGVLAAQGGHTDMAELNDLEPNTLVRRAFDYLWSLTSLMPTAQHSTILLRILIAARTLSTHEPTAAAEEASCLSESERDESMDGCISRLAQNILNHSDHGVKPVDLEYMIAQHILRYPHNRLDLIHRYATETLPGFVSGQPTEITQATFPTYYKAVLHSLGQTIKTTLWSQSSALLYANRVAESWLSLNKLTQQQLDLQLQRTILHLALKSGHTLIDHIIKLIMPTMDSLFLLHSESILAIFSRIQKSTRILQNICNHSKVAKDTKLQQVVPQIKRRLEQMVFLVVAFMENNCCREAVNLGNLKHRDIRGQVVSSQIPRMEGSSEDEEMEEEAEMAGITEMAGMARMAEIMDVDRRETEIRPIKRYRTSDNIAGSAVGAGKKQANLVNRKKQLIQRRDQRAMAMSKRKTRHRNNTHDAEEEDEEEEEE</sequence>
<comment type="caution">
    <text evidence="1">The sequence shown here is derived from an EMBL/GenBank/DDBJ whole genome shotgun (WGS) entry which is preliminary data.</text>
</comment>
<name>A0ACC1ITB2_9FUNG</name>
<evidence type="ECO:0000313" key="2">
    <source>
        <dbReference type="Proteomes" id="UP001150581"/>
    </source>
</evidence>
<dbReference type="Proteomes" id="UP001150581">
    <property type="component" value="Unassembled WGS sequence"/>
</dbReference>